<dbReference type="Proteomes" id="UP001320420">
    <property type="component" value="Unassembled WGS sequence"/>
</dbReference>
<evidence type="ECO:0000256" key="2">
    <source>
        <dbReference type="ARBA" id="ARBA00022692"/>
    </source>
</evidence>
<dbReference type="EMBL" id="JAKJXP020000003">
    <property type="protein sequence ID" value="KAK7757132.1"/>
    <property type="molecule type" value="Genomic_DNA"/>
</dbReference>
<dbReference type="InterPro" id="IPR049452">
    <property type="entry name" value="Anoctamin_TM"/>
</dbReference>
<sequence length="706" mass="78960">MTHESVAVKEFLCLCRDLREVGLQIEVQPGESQSLLIFAKAPKDLLVAKVYKSRVKDYLYGITDAVPEIGNGYFEAEDILSVYHLVSWSKENGGAGITPGLGKWKNVKSIFPIHNGPVNEALLKHLSTQLFLRTADLDRIRNLFGSKVAFYFAFMQTYLRFLSFSAVTGALAWAFLPKYSFLYAVVTLCGCTVFLEYWKIRQAELCVRWNVRGVEILKVNQHKFRHEKIIVDAAGRTKYYFPRWKTIARQLLQIPFFAAALLALGAVITLVFAVEIIISEAYDGPYKWCLEYLPTLLLAAALPSMNSCLEFIAAQLAEYENHRTLDHYDMSLTQKLFGLSFIANYLPILLSAFVYIPLGDVIVPQLQCCLTTVLGERLGRHLHNTSFRKDTDRLRNELIALTITGQLCDAIQEFVVPYIMHRAKGWYSAYRSYRSLPPHLSSSSSPPSPPSALLAPLGETPSSTPTGETTKAAPAAFLRSVRQQASLPRYNVQYDMSEMAIQLGHLALFAPVWPLVSVGFFVNNWLELRSDFFKICADQQRPHPVRADGLGPWVAWLDTLVWLGSICTAAIVHVIGGAEAGDGTLFLGRALGAAGLQSWSWWCSLPVTIWMGEHVFLAWRSAVRFVLKGMGSDQVRRERVQRYARRKKYIEELEAAAGVPNSGDHGGDSGTHIYDSGLEGAKQAEVDRGEEVGIQLIKTSKMSKQD</sequence>
<evidence type="ECO:0000256" key="6">
    <source>
        <dbReference type="SAM" id="Phobius"/>
    </source>
</evidence>
<feature type="transmembrane region" description="Helical" evidence="6">
    <location>
        <begin position="336"/>
        <end position="358"/>
    </location>
</feature>
<feature type="transmembrane region" description="Helical" evidence="6">
    <location>
        <begin position="181"/>
        <end position="198"/>
    </location>
</feature>
<name>A0AAN9V2B3_9PEZI</name>
<proteinExistence type="predicted"/>
<keyword evidence="10" id="KW-1185">Reference proteome</keyword>
<keyword evidence="4 6" id="KW-0472">Membrane</keyword>
<evidence type="ECO:0000256" key="4">
    <source>
        <dbReference type="ARBA" id="ARBA00023136"/>
    </source>
</evidence>
<comment type="caution">
    <text evidence="9">The sequence shown here is derived from an EMBL/GenBank/DDBJ whole genome shotgun (WGS) entry which is preliminary data.</text>
</comment>
<evidence type="ECO:0000256" key="5">
    <source>
        <dbReference type="SAM" id="MobiDB-lite"/>
    </source>
</evidence>
<dbReference type="GO" id="GO:0005254">
    <property type="term" value="F:chloride channel activity"/>
    <property type="evidence" value="ECO:0007669"/>
    <property type="project" value="TreeGrafter"/>
</dbReference>
<dbReference type="Pfam" id="PF04547">
    <property type="entry name" value="Anoctamin"/>
    <property type="match status" value="1"/>
</dbReference>
<feature type="transmembrane region" description="Helical" evidence="6">
    <location>
        <begin position="292"/>
        <end position="316"/>
    </location>
</feature>
<dbReference type="InterPro" id="IPR049456">
    <property type="entry name" value="Anoctamin_N_fung"/>
</dbReference>
<keyword evidence="3 6" id="KW-1133">Transmembrane helix</keyword>
<protein>
    <recommendedName>
        <fullName evidence="11">Anoctamin</fullName>
    </recommendedName>
</protein>
<dbReference type="PANTHER" id="PTHR12308">
    <property type="entry name" value="ANOCTAMIN"/>
    <property type="match status" value="1"/>
</dbReference>
<dbReference type="InterPro" id="IPR007632">
    <property type="entry name" value="Anoctamin"/>
</dbReference>
<dbReference type="AlphaFoldDB" id="A0AAN9V2B3"/>
<evidence type="ECO:0000313" key="9">
    <source>
        <dbReference type="EMBL" id="KAK7757132.1"/>
    </source>
</evidence>
<feature type="domain" description="Anoctamin alpha-beta plait" evidence="8">
    <location>
        <begin position="4"/>
        <end position="107"/>
    </location>
</feature>
<evidence type="ECO:0008006" key="11">
    <source>
        <dbReference type="Google" id="ProtNLM"/>
    </source>
</evidence>
<feature type="domain" description="Anoctamin transmembrane" evidence="7">
    <location>
        <begin position="140"/>
        <end position="640"/>
    </location>
</feature>
<dbReference type="GO" id="GO:0032541">
    <property type="term" value="C:cortical endoplasmic reticulum"/>
    <property type="evidence" value="ECO:0007669"/>
    <property type="project" value="TreeGrafter"/>
</dbReference>
<keyword evidence="2 6" id="KW-0812">Transmembrane</keyword>
<gene>
    <name evidence="9" type="ORF">SLS62_000679</name>
</gene>
<organism evidence="9 10">
    <name type="scientific">Diatrype stigma</name>
    <dbReference type="NCBI Taxonomy" id="117547"/>
    <lineage>
        <taxon>Eukaryota</taxon>
        <taxon>Fungi</taxon>
        <taxon>Dikarya</taxon>
        <taxon>Ascomycota</taxon>
        <taxon>Pezizomycotina</taxon>
        <taxon>Sordariomycetes</taxon>
        <taxon>Xylariomycetidae</taxon>
        <taxon>Xylariales</taxon>
        <taxon>Diatrypaceae</taxon>
        <taxon>Diatrype</taxon>
    </lineage>
</organism>
<comment type="subcellular location">
    <subcellularLocation>
        <location evidence="1">Membrane</location>
        <topology evidence="1">Multi-pass membrane protein</topology>
    </subcellularLocation>
</comment>
<feature type="transmembrane region" description="Helical" evidence="6">
    <location>
        <begin position="251"/>
        <end position="272"/>
    </location>
</feature>
<dbReference type="PANTHER" id="PTHR12308:SF77">
    <property type="entry name" value="MEMBRANE STRESS RESPONSE PROTEIN (IST2), PUTATIVE (AFU_ORTHOLOGUE AFUA_4G03330)-RELATED"/>
    <property type="match status" value="1"/>
</dbReference>
<feature type="transmembrane region" description="Helical" evidence="6">
    <location>
        <begin position="148"/>
        <end position="175"/>
    </location>
</feature>
<evidence type="ECO:0000256" key="1">
    <source>
        <dbReference type="ARBA" id="ARBA00004141"/>
    </source>
</evidence>
<evidence type="ECO:0000313" key="10">
    <source>
        <dbReference type="Proteomes" id="UP001320420"/>
    </source>
</evidence>
<dbReference type="GO" id="GO:0016020">
    <property type="term" value="C:membrane"/>
    <property type="evidence" value="ECO:0007669"/>
    <property type="project" value="UniProtKB-SubCell"/>
</dbReference>
<evidence type="ECO:0000259" key="8">
    <source>
        <dbReference type="Pfam" id="PF20877"/>
    </source>
</evidence>
<reference evidence="9 10" key="1">
    <citation type="submission" date="2024-02" db="EMBL/GenBank/DDBJ databases">
        <title>De novo assembly and annotation of 12 fungi associated with fruit tree decline syndrome in Ontario, Canada.</title>
        <authorList>
            <person name="Sulman M."/>
            <person name="Ellouze W."/>
            <person name="Ilyukhin E."/>
        </authorList>
    </citation>
    <scope>NUCLEOTIDE SEQUENCE [LARGE SCALE GENOMIC DNA]</scope>
    <source>
        <strain evidence="9 10">M11/M66-122</strain>
    </source>
</reference>
<evidence type="ECO:0000259" key="7">
    <source>
        <dbReference type="Pfam" id="PF04547"/>
    </source>
</evidence>
<feature type="region of interest" description="Disordered" evidence="5">
    <location>
        <begin position="440"/>
        <end position="469"/>
    </location>
</feature>
<evidence type="ECO:0000256" key="3">
    <source>
        <dbReference type="ARBA" id="ARBA00022989"/>
    </source>
</evidence>
<accession>A0AAN9V2B3</accession>
<dbReference type="Pfam" id="PF20877">
    <property type="entry name" value="Anoctamin_N"/>
    <property type="match status" value="1"/>
</dbReference>